<organism evidence="6 7">
    <name type="scientific">Klebsiella pneumoniae</name>
    <dbReference type="NCBI Taxonomy" id="573"/>
    <lineage>
        <taxon>Bacteria</taxon>
        <taxon>Pseudomonadati</taxon>
        <taxon>Pseudomonadota</taxon>
        <taxon>Gammaproteobacteria</taxon>
        <taxon>Enterobacterales</taxon>
        <taxon>Enterobacteriaceae</taxon>
        <taxon>Klebsiella/Raoultella group</taxon>
        <taxon>Klebsiella</taxon>
        <taxon>Klebsiella pneumoniae complex</taxon>
    </lineage>
</organism>
<name>A0A2X3CGT1_KLEPN</name>
<evidence type="ECO:0000256" key="2">
    <source>
        <dbReference type="ARBA" id="ARBA00022490"/>
    </source>
</evidence>
<dbReference type="Pfam" id="PF04493">
    <property type="entry name" value="Endonuclease_5"/>
    <property type="match status" value="1"/>
</dbReference>
<dbReference type="EC" id="3.1.21.7" evidence="6"/>
<accession>A0A2X3CGT1</accession>
<dbReference type="Gene3D" id="3.30.2170.10">
    <property type="entry name" value="archaeoglobus fulgidus dsm 4304 superfamily"/>
    <property type="match status" value="1"/>
</dbReference>
<evidence type="ECO:0000313" key="7">
    <source>
        <dbReference type="Proteomes" id="UP000251088"/>
    </source>
</evidence>
<dbReference type="GO" id="GO:0005737">
    <property type="term" value="C:cytoplasm"/>
    <property type="evidence" value="ECO:0007669"/>
    <property type="project" value="UniProtKB-SubCell"/>
</dbReference>
<dbReference type="EMBL" id="UAWN01000012">
    <property type="protein sequence ID" value="SQC16158.1"/>
    <property type="molecule type" value="Genomic_DNA"/>
</dbReference>
<dbReference type="AlphaFoldDB" id="A0A2X3CGT1"/>
<proteinExistence type="predicted"/>
<evidence type="ECO:0000313" key="6">
    <source>
        <dbReference type="EMBL" id="SQC16158.1"/>
    </source>
</evidence>
<keyword evidence="2" id="KW-0963">Cytoplasm</keyword>
<evidence type="ECO:0000256" key="4">
    <source>
        <dbReference type="ARBA" id="ARBA00022759"/>
    </source>
</evidence>
<dbReference type="Proteomes" id="UP000251088">
    <property type="component" value="Unassembled WGS sequence"/>
</dbReference>
<protein>
    <submittedName>
        <fullName evidence="6">Endonuclease V</fullName>
        <ecNumber evidence="6">3.1.21.7</ecNumber>
    </submittedName>
</protein>
<gene>
    <name evidence="6" type="primary">nfi_2</name>
    <name evidence="6" type="ORF">NCTC9128_04118</name>
</gene>
<dbReference type="GO" id="GO:0016891">
    <property type="term" value="F:RNA endonuclease activity producing 5'-phosphomonoesters, hydrolytic mechanism"/>
    <property type="evidence" value="ECO:0007669"/>
    <property type="project" value="TreeGrafter"/>
</dbReference>
<keyword evidence="5 6" id="KW-0378">Hydrolase</keyword>
<evidence type="ECO:0000256" key="3">
    <source>
        <dbReference type="ARBA" id="ARBA00022722"/>
    </source>
</evidence>
<keyword evidence="3" id="KW-0540">Nuclease</keyword>
<evidence type="ECO:0000256" key="1">
    <source>
        <dbReference type="ARBA" id="ARBA00004496"/>
    </source>
</evidence>
<keyword evidence="4 6" id="KW-0255">Endonuclease</keyword>
<dbReference type="GO" id="GO:0006281">
    <property type="term" value="P:DNA repair"/>
    <property type="evidence" value="ECO:0007669"/>
    <property type="project" value="InterPro"/>
</dbReference>
<dbReference type="InterPro" id="IPR007581">
    <property type="entry name" value="Endonuclease-V"/>
</dbReference>
<dbReference type="PANTHER" id="PTHR28511:SF1">
    <property type="entry name" value="ENDONUCLEASE V"/>
    <property type="match status" value="1"/>
</dbReference>
<reference evidence="6 7" key="1">
    <citation type="submission" date="2018-06" db="EMBL/GenBank/DDBJ databases">
        <authorList>
            <consortium name="Pathogen Informatics"/>
            <person name="Doyle S."/>
        </authorList>
    </citation>
    <scope>NUCLEOTIDE SEQUENCE [LARGE SCALE GENOMIC DNA]</scope>
    <source>
        <strain evidence="6 7">NCTC9128</strain>
    </source>
</reference>
<dbReference type="PANTHER" id="PTHR28511">
    <property type="entry name" value="ENDONUCLEASE V"/>
    <property type="match status" value="1"/>
</dbReference>
<sequence>MVLLTWPELELVEYQVARVATSMPYIPGFLSFRETPALLAAWEQLSQNRTYSSLTDTAFLIPGDWASPAILA</sequence>
<evidence type="ECO:0000256" key="5">
    <source>
        <dbReference type="ARBA" id="ARBA00022801"/>
    </source>
</evidence>
<dbReference type="GO" id="GO:0043737">
    <property type="term" value="F:deoxyribonuclease V activity"/>
    <property type="evidence" value="ECO:0007669"/>
    <property type="project" value="UniProtKB-EC"/>
</dbReference>
<dbReference type="GO" id="GO:0003727">
    <property type="term" value="F:single-stranded RNA binding"/>
    <property type="evidence" value="ECO:0007669"/>
    <property type="project" value="TreeGrafter"/>
</dbReference>
<comment type="subcellular location">
    <subcellularLocation>
        <location evidence="1">Cytoplasm</location>
    </subcellularLocation>
</comment>